<dbReference type="InterPro" id="IPR015813">
    <property type="entry name" value="Pyrv/PenolPyrv_kinase-like_dom"/>
</dbReference>
<keyword evidence="2 4" id="KW-0456">Lyase</keyword>
<evidence type="ECO:0000259" key="3">
    <source>
        <dbReference type="Pfam" id="PF03328"/>
    </source>
</evidence>
<dbReference type="PANTHER" id="PTHR30502">
    <property type="entry name" value="2-KETO-3-DEOXY-L-RHAMNONATE ALDOLASE"/>
    <property type="match status" value="1"/>
</dbReference>
<dbReference type="Gene3D" id="3.20.20.60">
    <property type="entry name" value="Phosphoenolpyruvate-binding domains"/>
    <property type="match status" value="1"/>
</dbReference>
<reference evidence="4 5" key="1">
    <citation type="submission" date="2024-07" db="EMBL/GenBank/DDBJ databases">
        <title>Section-level genome sequencing and comparative genomics of Aspergillus sections Usti and Cavernicolus.</title>
        <authorList>
            <consortium name="Lawrence Berkeley National Laboratory"/>
            <person name="Nybo J.L."/>
            <person name="Vesth T.C."/>
            <person name="Theobald S."/>
            <person name="Frisvad J.C."/>
            <person name="Larsen T.O."/>
            <person name="Kjaerboelling I."/>
            <person name="Rothschild-Mancinelli K."/>
            <person name="Lyhne E.K."/>
            <person name="Kogle M.E."/>
            <person name="Barry K."/>
            <person name="Clum A."/>
            <person name="Na H."/>
            <person name="Ledsgaard L."/>
            <person name="Lin J."/>
            <person name="Lipzen A."/>
            <person name="Kuo A."/>
            <person name="Riley R."/>
            <person name="Mondo S."/>
            <person name="LaButti K."/>
            <person name="Haridas S."/>
            <person name="Pangalinan J."/>
            <person name="Salamov A.A."/>
            <person name="Simmons B.A."/>
            <person name="Magnuson J.K."/>
            <person name="Chen J."/>
            <person name="Drula E."/>
            <person name="Henrissat B."/>
            <person name="Wiebenga A."/>
            <person name="Lubbers R.J."/>
            <person name="Gomes A.C."/>
            <person name="Makela M.R."/>
            <person name="Stajich J."/>
            <person name="Grigoriev I.V."/>
            <person name="Mortensen U.H."/>
            <person name="De vries R.P."/>
            <person name="Baker S.E."/>
            <person name="Andersen M.R."/>
        </authorList>
    </citation>
    <scope>NUCLEOTIDE SEQUENCE [LARGE SCALE GENOMIC DNA]</scope>
    <source>
        <strain evidence="4 5">CBS 600.67</strain>
    </source>
</reference>
<evidence type="ECO:0000313" key="5">
    <source>
        <dbReference type="Proteomes" id="UP001610335"/>
    </source>
</evidence>
<name>A0ABR4IRV3_9EURO</name>
<evidence type="ECO:0000256" key="2">
    <source>
        <dbReference type="ARBA" id="ARBA00023239"/>
    </source>
</evidence>
<dbReference type="InterPro" id="IPR005000">
    <property type="entry name" value="Aldolase/citrate-lyase_domain"/>
</dbReference>
<dbReference type="EMBL" id="JBFXLS010000012">
    <property type="protein sequence ID" value="KAL2830495.1"/>
    <property type="molecule type" value="Genomic_DNA"/>
</dbReference>
<dbReference type="Proteomes" id="UP001610335">
    <property type="component" value="Unassembled WGS sequence"/>
</dbReference>
<keyword evidence="1" id="KW-0479">Metal-binding</keyword>
<comment type="caution">
    <text evidence="4">The sequence shown here is derived from an EMBL/GenBank/DDBJ whole genome shotgun (WGS) entry which is preliminary data.</text>
</comment>
<dbReference type="SUPFAM" id="SSF51621">
    <property type="entry name" value="Phosphoenolpyruvate/pyruvate domain"/>
    <property type="match status" value="1"/>
</dbReference>
<protein>
    <submittedName>
        <fullName evidence="4">HpcH/HpaI aldolase/citrate lyase family protein</fullName>
    </submittedName>
</protein>
<dbReference type="GO" id="GO:0016829">
    <property type="term" value="F:lyase activity"/>
    <property type="evidence" value="ECO:0007669"/>
    <property type="project" value="UniProtKB-KW"/>
</dbReference>
<accession>A0ABR4IRV3</accession>
<organism evidence="4 5">
    <name type="scientific">Aspergillus cavernicola</name>
    <dbReference type="NCBI Taxonomy" id="176166"/>
    <lineage>
        <taxon>Eukaryota</taxon>
        <taxon>Fungi</taxon>
        <taxon>Dikarya</taxon>
        <taxon>Ascomycota</taxon>
        <taxon>Pezizomycotina</taxon>
        <taxon>Eurotiomycetes</taxon>
        <taxon>Eurotiomycetidae</taxon>
        <taxon>Eurotiales</taxon>
        <taxon>Aspergillaceae</taxon>
        <taxon>Aspergillus</taxon>
        <taxon>Aspergillus subgen. Nidulantes</taxon>
    </lineage>
</organism>
<evidence type="ECO:0000256" key="1">
    <source>
        <dbReference type="ARBA" id="ARBA00022723"/>
    </source>
</evidence>
<evidence type="ECO:0000313" key="4">
    <source>
        <dbReference type="EMBL" id="KAL2830495.1"/>
    </source>
</evidence>
<feature type="domain" description="HpcH/HpaI aldolase/citrate lyase" evidence="3">
    <location>
        <begin position="44"/>
        <end position="232"/>
    </location>
</feature>
<dbReference type="InterPro" id="IPR050251">
    <property type="entry name" value="HpcH-HpaI_aldolase"/>
</dbReference>
<dbReference type="InterPro" id="IPR040442">
    <property type="entry name" value="Pyrv_kinase-like_dom_sf"/>
</dbReference>
<dbReference type="Pfam" id="PF03328">
    <property type="entry name" value="HpcH_HpaI"/>
    <property type="match status" value="1"/>
</dbReference>
<sequence length="291" mass="31197">MKRYCAASLFQPPNLVKALENTMKPGPGHPTHLMGTIVSIPHTISARTVAVLGYDFVMIDAQHTPIGAENLVRLIQTISLSSQGRTVPICRVPSAQSHLLTYALDAGVGGIIFPHIDTPEQAAEAVSKCRYAYSDGDRSLAPAVLVPGVTDIAPIGSSHAHVADDNLAVIIQIESPLALENADAIAAVPGVNALMLGAGDLRVALRSPPRQVGDPEDPKMMDAIDRLVSVSRRHWKPLAVVTCKVAGTTNKWLKDFQLLMLTSDYFSVVKGHKEDLAQMTKTLAEVHGLRN</sequence>
<keyword evidence="5" id="KW-1185">Reference proteome</keyword>
<dbReference type="PANTHER" id="PTHR30502:SF8">
    <property type="entry name" value="SYNTHASE, PUTATIVE-RELATED"/>
    <property type="match status" value="1"/>
</dbReference>
<gene>
    <name evidence="4" type="ORF">BDW59DRAFT_158408</name>
</gene>
<proteinExistence type="predicted"/>